<keyword evidence="3" id="KW-1185">Reference proteome</keyword>
<dbReference type="VEuPathDB" id="FungiDB:MCYG_05793"/>
<evidence type="ECO:0000313" key="2">
    <source>
        <dbReference type="EMBL" id="EEQ32974.1"/>
    </source>
</evidence>
<dbReference type="RefSeq" id="XP_002845924.1">
    <property type="nucleotide sequence ID" value="XM_002845878.1"/>
</dbReference>
<name>C5FSX1_ARTOC</name>
<keyword evidence="1" id="KW-0812">Transmembrane</keyword>
<reference evidence="3" key="1">
    <citation type="journal article" date="2012" name="MBio">
        <title>Comparative genome analysis of Trichophyton rubrum and related dermatophytes reveals candidate genes involved in infection.</title>
        <authorList>
            <person name="Martinez D.A."/>
            <person name="Oliver B.G."/>
            <person name="Graeser Y."/>
            <person name="Goldberg J.M."/>
            <person name="Li W."/>
            <person name="Martinez-Rossi N.M."/>
            <person name="Monod M."/>
            <person name="Shelest E."/>
            <person name="Barton R.C."/>
            <person name="Birch E."/>
            <person name="Brakhage A.A."/>
            <person name="Chen Z."/>
            <person name="Gurr S.J."/>
            <person name="Heiman D."/>
            <person name="Heitman J."/>
            <person name="Kosti I."/>
            <person name="Rossi A."/>
            <person name="Saif S."/>
            <person name="Samalova M."/>
            <person name="Saunders C.W."/>
            <person name="Shea T."/>
            <person name="Summerbell R.C."/>
            <person name="Xu J."/>
            <person name="Young S."/>
            <person name="Zeng Q."/>
            <person name="Birren B.W."/>
            <person name="Cuomo C.A."/>
            <person name="White T.C."/>
        </authorList>
    </citation>
    <scope>NUCLEOTIDE SEQUENCE [LARGE SCALE GENOMIC DNA]</scope>
    <source>
        <strain evidence="3">ATCC MYA-4605 / CBS 113480</strain>
    </source>
</reference>
<dbReference type="HOGENOM" id="CLU_029043_1_0_1"/>
<gene>
    <name evidence="2" type="ORF">MCYG_05793</name>
</gene>
<evidence type="ECO:0000256" key="1">
    <source>
        <dbReference type="SAM" id="Phobius"/>
    </source>
</evidence>
<protein>
    <submittedName>
        <fullName evidence="2">Uncharacterized protein</fullName>
    </submittedName>
</protein>
<evidence type="ECO:0000313" key="3">
    <source>
        <dbReference type="Proteomes" id="UP000002035"/>
    </source>
</evidence>
<proteinExistence type="predicted"/>
<keyword evidence="1" id="KW-0472">Membrane</keyword>
<sequence length="427" mass="47858">MTGWFPTERFDTAGWRLEGVGLLAVLGESSVADQAQPLTASKLSLLPRLIPAPQALLRATRPVRLPSPPAVVCGVHSGTLVHELNYFPNIIHPIADLKPYQVVVYEISWSEKRTKYEKSQSIKLEKLIMPDGLRSKRPVSVPPPHKHGNKYAITPNKWSPLSLITISSFLMTVCAFAWALVIKDGTAAVAIFLMSMVATLNGFAFYWKPHLAVRPSSAVVPRGDIIIRTREGGFIVVRCTEELARELYTGTEECNYSLSDQWSRVLVGIGTFLIMFSVVLLGNCEWTMQAVVSAIYMLMNAMYWGSSLMPKSWIWDMSRYDWKDVTPSNVKGAHEIGYDGAQPSFTRTLWYAIHATEEINWVMVSGAVPQTQAWENWLELAYANRTDPDWDAVGEKDRLMAEARRSQLMPSLLSGSKPMQELDVNHV</sequence>
<feature type="transmembrane region" description="Helical" evidence="1">
    <location>
        <begin position="288"/>
        <end position="309"/>
    </location>
</feature>
<dbReference type="EMBL" id="DS995705">
    <property type="protein sequence ID" value="EEQ32974.1"/>
    <property type="molecule type" value="Genomic_DNA"/>
</dbReference>
<dbReference type="AlphaFoldDB" id="C5FSX1"/>
<feature type="transmembrane region" description="Helical" evidence="1">
    <location>
        <begin position="187"/>
        <end position="207"/>
    </location>
</feature>
<dbReference type="GeneID" id="9224224"/>
<accession>C5FSX1</accession>
<dbReference type="OMA" id="YAIRETK"/>
<dbReference type="STRING" id="554155.C5FSX1"/>
<feature type="transmembrane region" description="Helical" evidence="1">
    <location>
        <begin position="265"/>
        <end position="282"/>
    </location>
</feature>
<keyword evidence="1" id="KW-1133">Transmembrane helix</keyword>
<dbReference type="Proteomes" id="UP000002035">
    <property type="component" value="Unassembled WGS sequence"/>
</dbReference>
<feature type="transmembrane region" description="Helical" evidence="1">
    <location>
        <begin position="161"/>
        <end position="181"/>
    </location>
</feature>
<organism evidence="2 3">
    <name type="scientific">Arthroderma otae (strain ATCC MYA-4605 / CBS 113480)</name>
    <name type="common">Microsporum canis</name>
    <dbReference type="NCBI Taxonomy" id="554155"/>
    <lineage>
        <taxon>Eukaryota</taxon>
        <taxon>Fungi</taxon>
        <taxon>Dikarya</taxon>
        <taxon>Ascomycota</taxon>
        <taxon>Pezizomycotina</taxon>
        <taxon>Eurotiomycetes</taxon>
        <taxon>Eurotiomycetidae</taxon>
        <taxon>Onygenales</taxon>
        <taxon>Arthrodermataceae</taxon>
        <taxon>Microsporum</taxon>
    </lineage>
</organism>
<dbReference type="OrthoDB" id="5412502at2759"/>
<dbReference type="eggNOG" id="ENOG502SI3B">
    <property type="taxonomic scope" value="Eukaryota"/>
</dbReference>